<protein>
    <recommendedName>
        <fullName evidence="2">Heterokaryon incompatibility domain-containing protein</fullName>
    </recommendedName>
</protein>
<proteinExistence type="predicted"/>
<dbReference type="Pfam" id="PF06985">
    <property type="entry name" value="HET"/>
    <property type="match status" value="1"/>
</dbReference>
<evidence type="ECO:0000313" key="4">
    <source>
        <dbReference type="Proteomes" id="UP000799777"/>
    </source>
</evidence>
<organism evidence="3 4">
    <name type="scientific">Setomelanomma holmii</name>
    <dbReference type="NCBI Taxonomy" id="210430"/>
    <lineage>
        <taxon>Eukaryota</taxon>
        <taxon>Fungi</taxon>
        <taxon>Dikarya</taxon>
        <taxon>Ascomycota</taxon>
        <taxon>Pezizomycotina</taxon>
        <taxon>Dothideomycetes</taxon>
        <taxon>Pleosporomycetidae</taxon>
        <taxon>Pleosporales</taxon>
        <taxon>Pleosporineae</taxon>
        <taxon>Phaeosphaeriaceae</taxon>
        <taxon>Setomelanomma</taxon>
    </lineage>
</organism>
<keyword evidence="4" id="KW-1185">Reference proteome</keyword>
<evidence type="ECO:0000256" key="1">
    <source>
        <dbReference type="SAM" id="MobiDB-lite"/>
    </source>
</evidence>
<dbReference type="PANTHER" id="PTHR24148">
    <property type="entry name" value="ANKYRIN REPEAT DOMAIN-CONTAINING PROTEIN 39 HOMOLOG-RELATED"/>
    <property type="match status" value="1"/>
</dbReference>
<accession>A0A9P4HJ26</accession>
<sequence>MAIADDEHGPPRGYSLRELFAGFGSTDEGTEWDLGARVVYESLWGCPSRSPARQHRSTKPLASSNQFLPAATSPLREIKQDHELAQARGRRSTSPEPFEDNAWGRSQSPAASFYSDDGREGIIGAARNRSRSWTWSQSRSLAHSQSSSPHLHDVSSLYDASPATIARLVAAEVVKFQQPSARGSASNLNCNLPAYTYLPLSSSEVRLLRISPGDYLDPLVCALKPVSVTRVKSAVLSFQALSYAWEKGNAEHVIILSDLAKPEKETENNKQSAGSVNETIHYSFLVKDNLCKALRRMRQSEVYVWLWVDAVCINQEDETDKTQQIPSMPDIYSSPWNVVV</sequence>
<dbReference type="EMBL" id="ML978158">
    <property type="protein sequence ID" value="KAF2035308.1"/>
    <property type="molecule type" value="Genomic_DNA"/>
</dbReference>
<name>A0A9P4HJ26_9PLEO</name>
<evidence type="ECO:0000313" key="3">
    <source>
        <dbReference type="EMBL" id="KAF2035308.1"/>
    </source>
</evidence>
<dbReference type="AlphaFoldDB" id="A0A9P4HJ26"/>
<dbReference type="Proteomes" id="UP000799777">
    <property type="component" value="Unassembled WGS sequence"/>
</dbReference>
<dbReference type="OrthoDB" id="194358at2759"/>
<feature type="domain" description="Heterokaryon incompatibility" evidence="2">
    <location>
        <begin position="238"/>
        <end position="339"/>
    </location>
</feature>
<evidence type="ECO:0000259" key="2">
    <source>
        <dbReference type="Pfam" id="PF06985"/>
    </source>
</evidence>
<feature type="region of interest" description="Disordered" evidence="1">
    <location>
        <begin position="83"/>
        <end position="114"/>
    </location>
</feature>
<gene>
    <name evidence="3" type="ORF">EK21DRAFT_107428</name>
</gene>
<dbReference type="InterPro" id="IPR052895">
    <property type="entry name" value="HetReg/Transcr_Mod"/>
</dbReference>
<reference evidence="3" key="1">
    <citation type="journal article" date="2020" name="Stud. Mycol.">
        <title>101 Dothideomycetes genomes: a test case for predicting lifestyles and emergence of pathogens.</title>
        <authorList>
            <person name="Haridas S."/>
            <person name="Albert R."/>
            <person name="Binder M."/>
            <person name="Bloem J."/>
            <person name="Labutti K."/>
            <person name="Salamov A."/>
            <person name="Andreopoulos B."/>
            <person name="Baker S."/>
            <person name="Barry K."/>
            <person name="Bills G."/>
            <person name="Bluhm B."/>
            <person name="Cannon C."/>
            <person name="Castanera R."/>
            <person name="Culley D."/>
            <person name="Daum C."/>
            <person name="Ezra D."/>
            <person name="Gonzalez J."/>
            <person name="Henrissat B."/>
            <person name="Kuo A."/>
            <person name="Liang C."/>
            <person name="Lipzen A."/>
            <person name="Lutzoni F."/>
            <person name="Magnuson J."/>
            <person name="Mondo S."/>
            <person name="Nolan M."/>
            <person name="Ohm R."/>
            <person name="Pangilinan J."/>
            <person name="Park H.-J."/>
            <person name="Ramirez L."/>
            <person name="Alfaro M."/>
            <person name="Sun H."/>
            <person name="Tritt A."/>
            <person name="Yoshinaga Y."/>
            <person name="Zwiers L.-H."/>
            <person name="Turgeon B."/>
            <person name="Goodwin S."/>
            <person name="Spatafora J."/>
            <person name="Crous P."/>
            <person name="Grigoriev I."/>
        </authorList>
    </citation>
    <scope>NUCLEOTIDE SEQUENCE</scope>
    <source>
        <strain evidence="3">CBS 110217</strain>
    </source>
</reference>
<dbReference type="InterPro" id="IPR010730">
    <property type="entry name" value="HET"/>
</dbReference>
<dbReference type="PANTHER" id="PTHR24148:SF73">
    <property type="entry name" value="HET DOMAIN PROTEIN (AFU_ORTHOLOGUE AFUA_8G01020)"/>
    <property type="match status" value="1"/>
</dbReference>
<comment type="caution">
    <text evidence="3">The sequence shown here is derived from an EMBL/GenBank/DDBJ whole genome shotgun (WGS) entry which is preliminary data.</text>
</comment>